<reference evidence="3 4" key="1">
    <citation type="journal article" date="2023" name="Sci. Data">
        <title>Genome assembly of the Korean intertidal mud-creeper Batillaria attramentaria.</title>
        <authorList>
            <person name="Patra A.K."/>
            <person name="Ho P.T."/>
            <person name="Jun S."/>
            <person name="Lee S.J."/>
            <person name="Kim Y."/>
            <person name="Won Y.J."/>
        </authorList>
    </citation>
    <scope>NUCLEOTIDE SEQUENCE [LARGE SCALE GENOMIC DNA]</scope>
    <source>
        <strain evidence="3">Wonlab-2016</strain>
    </source>
</reference>
<proteinExistence type="predicted"/>
<name>A0ABD0LD72_9CAEN</name>
<feature type="compositionally biased region" description="Basic residues" evidence="1">
    <location>
        <begin position="147"/>
        <end position="165"/>
    </location>
</feature>
<sequence length="165" mass="18285">MRTLWIFLFLRLFVIAVHSQSYSQSQSCLTDHSWPVYSQTSHTRNFAPPVTTCGYSQPVLDTSELDPGIYNGLTHSGCSAPVSGLHNGPRPTCLCAPVPVSQGIKYSSFTLSGLRHIGVSHPDPDLCRTLRSLHIHTSTPTSCTLTRSKRRPFRSGRRKMRQSSA</sequence>
<keyword evidence="4" id="KW-1185">Reference proteome</keyword>
<keyword evidence="2" id="KW-0732">Signal</keyword>
<dbReference type="Proteomes" id="UP001519460">
    <property type="component" value="Unassembled WGS sequence"/>
</dbReference>
<protein>
    <submittedName>
        <fullName evidence="3">Uncharacterized protein</fullName>
    </submittedName>
</protein>
<evidence type="ECO:0000256" key="2">
    <source>
        <dbReference type="SAM" id="SignalP"/>
    </source>
</evidence>
<gene>
    <name evidence="3" type="ORF">BaRGS_00011162</name>
</gene>
<evidence type="ECO:0000256" key="1">
    <source>
        <dbReference type="SAM" id="MobiDB-lite"/>
    </source>
</evidence>
<comment type="caution">
    <text evidence="3">The sequence shown here is derived from an EMBL/GenBank/DDBJ whole genome shotgun (WGS) entry which is preliminary data.</text>
</comment>
<feature type="chain" id="PRO_5044870502" evidence="2">
    <location>
        <begin position="20"/>
        <end position="165"/>
    </location>
</feature>
<feature type="signal peptide" evidence="2">
    <location>
        <begin position="1"/>
        <end position="19"/>
    </location>
</feature>
<feature type="region of interest" description="Disordered" evidence="1">
    <location>
        <begin position="141"/>
        <end position="165"/>
    </location>
</feature>
<dbReference type="EMBL" id="JACVVK020000057">
    <property type="protein sequence ID" value="KAK7497522.1"/>
    <property type="molecule type" value="Genomic_DNA"/>
</dbReference>
<feature type="non-terminal residue" evidence="3">
    <location>
        <position position="165"/>
    </location>
</feature>
<evidence type="ECO:0000313" key="3">
    <source>
        <dbReference type="EMBL" id="KAK7497522.1"/>
    </source>
</evidence>
<dbReference type="AlphaFoldDB" id="A0ABD0LD72"/>
<accession>A0ABD0LD72</accession>
<organism evidence="3 4">
    <name type="scientific">Batillaria attramentaria</name>
    <dbReference type="NCBI Taxonomy" id="370345"/>
    <lineage>
        <taxon>Eukaryota</taxon>
        <taxon>Metazoa</taxon>
        <taxon>Spiralia</taxon>
        <taxon>Lophotrochozoa</taxon>
        <taxon>Mollusca</taxon>
        <taxon>Gastropoda</taxon>
        <taxon>Caenogastropoda</taxon>
        <taxon>Sorbeoconcha</taxon>
        <taxon>Cerithioidea</taxon>
        <taxon>Batillariidae</taxon>
        <taxon>Batillaria</taxon>
    </lineage>
</organism>
<evidence type="ECO:0000313" key="4">
    <source>
        <dbReference type="Proteomes" id="UP001519460"/>
    </source>
</evidence>